<dbReference type="NCBIfam" id="NF009629">
    <property type="entry name" value="PRK13149.1-5"/>
    <property type="match status" value="1"/>
</dbReference>
<dbReference type="RefSeq" id="WP_088853108.1">
    <property type="nucleotide sequence ID" value="NZ_CP015102.1"/>
</dbReference>
<organism evidence="2 3">
    <name type="scientific">Thermococcus pacificus</name>
    <dbReference type="NCBI Taxonomy" id="71998"/>
    <lineage>
        <taxon>Archaea</taxon>
        <taxon>Methanobacteriati</taxon>
        <taxon>Methanobacteriota</taxon>
        <taxon>Thermococci</taxon>
        <taxon>Thermococcales</taxon>
        <taxon>Thermococcaceae</taxon>
        <taxon>Thermococcus</taxon>
    </lineage>
</organism>
<dbReference type="GeneID" id="33314624"/>
<gene>
    <name evidence="2" type="ORF">A3L08_00100</name>
</gene>
<feature type="compositionally biased region" description="Basic residues" evidence="1">
    <location>
        <begin position="77"/>
        <end position="110"/>
    </location>
</feature>
<dbReference type="SUPFAM" id="SSF50447">
    <property type="entry name" value="Translation proteins"/>
    <property type="match status" value="1"/>
</dbReference>
<dbReference type="EMBL" id="CP015102">
    <property type="protein sequence ID" value="ASJ05845.1"/>
    <property type="molecule type" value="Genomic_DNA"/>
</dbReference>
<dbReference type="Proteomes" id="UP000197418">
    <property type="component" value="Chromosome"/>
</dbReference>
<evidence type="ECO:0000256" key="1">
    <source>
        <dbReference type="SAM" id="MobiDB-lite"/>
    </source>
</evidence>
<feature type="region of interest" description="Disordered" evidence="1">
    <location>
        <begin position="75"/>
        <end position="110"/>
    </location>
</feature>
<accession>A0A218P4Y5</accession>
<dbReference type="InterPro" id="IPR038664">
    <property type="entry name" value="Gar1/Naf1_Cbf5-bd_sf"/>
</dbReference>
<dbReference type="AlphaFoldDB" id="A0A218P4Y5"/>
<evidence type="ECO:0000313" key="2">
    <source>
        <dbReference type="EMBL" id="ASJ05845.1"/>
    </source>
</evidence>
<dbReference type="Gene3D" id="2.40.10.230">
    <property type="entry name" value="Probable tRNA pseudouridine synthase domain"/>
    <property type="match status" value="1"/>
</dbReference>
<sequence length="110" mass="11929">MKRLGKVSHYAKQGFLILRSDWVPALNSPVVDKGLTLVGTVKDVFGPVKRPYVAVKPRVRDPESYVGALLYVDSSRKSKPGKSKSGKAGRSGGKRSKGGKARRPAPRKRG</sequence>
<dbReference type="InterPro" id="IPR007504">
    <property type="entry name" value="H/ACA_rnp_Gar1/Naf1"/>
</dbReference>
<dbReference type="Pfam" id="PF04410">
    <property type="entry name" value="Gar1"/>
    <property type="match status" value="1"/>
</dbReference>
<protein>
    <submittedName>
        <fullName evidence="2">H/ACA RNA-protein complex protein Gar1</fullName>
    </submittedName>
</protein>
<evidence type="ECO:0000313" key="3">
    <source>
        <dbReference type="Proteomes" id="UP000197418"/>
    </source>
</evidence>
<proteinExistence type="predicted"/>
<dbReference type="KEGG" id="tpaf:A3L08_00100"/>
<name>A0A218P4Y5_9EURY</name>
<dbReference type="InterPro" id="IPR009000">
    <property type="entry name" value="Transl_B-barrel_sf"/>
</dbReference>
<keyword evidence="3" id="KW-1185">Reference proteome</keyword>
<dbReference type="GO" id="GO:0001522">
    <property type="term" value="P:pseudouridine synthesis"/>
    <property type="evidence" value="ECO:0007669"/>
    <property type="project" value="InterPro"/>
</dbReference>
<reference evidence="2 3" key="1">
    <citation type="submission" date="2016-04" db="EMBL/GenBank/DDBJ databases">
        <title>Complete genome sequence of Thermococcus pacificus type strain P4.</title>
        <authorList>
            <person name="Oger P.M."/>
        </authorList>
    </citation>
    <scope>NUCLEOTIDE SEQUENCE [LARGE SCALE GENOMIC DNA]</scope>
    <source>
        <strain evidence="2 3">P-4</strain>
    </source>
</reference>
<dbReference type="GO" id="GO:0042254">
    <property type="term" value="P:ribosome biogenesis"/>
    <property type="evidence" value="ECO:0007669"/>
    <property type="project" value="InterPro"/>
</dbReference>
<dbReference type="OrthoDB" id="60264at2157"/>